<comment type="caution">
    <text evidence="2">The sequence shown here is derived from an EMBL/GenBank/DDBJ whole genome shotgun (WGS) entry which is preliminary data.</text>
</comment>
<organism evidence="2 3">
    <name type="scientific">Mugilogobius chulae</name>
    <name type="common">yellowstripe goby</name>
    <dbReference type="NCBI Taxonomy" id="88201"/>
    <lineage>
        <taxon>Eukaryota</taxon>
        <taxon>Metazoa</taxon>
        <taxon>Chordata</taxon>
        <taxon>Craniata</taxon>
        <taxon>Vertebrata</taxon>
        <taxon>Euteleostomi</taxon>
        <taxon>Actinopterygii</taxon>
        <taxon>Neopterygii</taxon>
        <taxon>Teleostei</taxon>
        <taxon>Neoteleostei</taxon>
        <taxon>Acanthomorphata</taxon>
        <taxon>Gobiaria</taxon>
        <taxon>Gobiiformes</taxon>
        <taxon>Gobioidei</taxon>
        <taxon>Gobiidae</taxon>
        <taxon>Gobionellinae</taxon>
        <taxon>Mugilogobius</taxon>
    </lineage>
</organism>
<feature type="compositionally biased region" description="Polar residues" evidence="1">
    <location>
        <begin position="1"/>
        <end position="12"/>
    </location>
</feature>
<gene>
    <name evidence="2" type="ORF">WMY93_012931</name>
</gene>
<name>A0AAW0P7S9_9GOBI</name>
<reference evidence="3" key="1">
    <citation type="submission" date="2024-04" db="EMBL/GenBank/DDBJ databases">
        <title>Salinicola lusitanus LLJ914,a marine bacterium isolated from the Okinawa Trough.</title>
        <authorList>
            <person name="Li J."/>
        </authorList>
    </citation>
    <scope>NUCLEOTIDE SEQUENCE [LARGE SCALE GENOMIC DNA]</scope>
</reference>
<accession>A0AAW0P7S9</accession>
<evidence type="ECO:0000256" key="1">
    <source>
        <dbReference type="SAM" id="MobiDB-lite"/>
    </source>
</evidence>
<protein>
    <submittedName>
        <fullName evidence="2">Uncharacterized protein</fullName>
    </submittedName>
</protein>
<sequence length="142" mass="15676">MIHSRISVTSVGRPSAKSKGWPSISNMHQNAQHFPIYPLYREGEAKLQCTGAAKTVAAATCKAVVDPCWLDSTKAEAAAKKTGGEMWRGQLVVTFGKYAGQTFRWLLENDVGWVVWLLEEYCQKGETNGILKWQKGENAAVC</sequence>
<keyword evidence="3" id="KW-1185">Reference proteome</keyword>
<dbReference type="AlphaFoldDB" id="A0AAW0P7S9"/>
<proteinExistence type="predicted"/>
<dbReference type="Proteomes" id="UP001460270">
    <property type="component" value="Unassembled WGS sequence"/>
</dbReference>
<feature type="region of interest" description="Disordered" evidence="1">
    <location>
        <begin position="1"/>
        <end position="22"/>
    </location>
</feature>
<evidence type="ECO:0000313" key="2">
    <source>
        <dbReference type="EMBL" id="KAK7912720.1"/>
    </source>
</evidence>
<dbReference type="EMBL" id="JBBPFD010000009">
    <property type="protein sequence ID" value="KAK7912720.1"/>
    <property type="molecule type" value="Genomic_DNA"/>
</dbReference>
<evidence type="ECO:0000313" key="3">
    <source>
        <dbReference type="Proteomes" id="UP001460270"/>
    </source>
</evidence>